<evidence type="ECO:0000313" key="4">
    <source>
        <dbReference type="Proteomes" id="UP001049176"/>
    </source>
</evidence>
<comment type="cofactor">
    <cofactor evidence="1">
        <name>[4Fe-4S] cluster</name>
        <dbReference type="ChEBI" id="CHEBI:49883"/>
    </cofactor>
</comment>
<comment type="catalytic activity">
    <reaction evidence="1">
        <text>DNA(n) + a 2'-deoxyribonucleoside 5'-triphosphate = DNA(n+1) + diphosphate</text>
        <dbReference type="Rhea" id="RHEA:22508"/>
        <dbReference type="Rhea" id="RHEA-COMP:17339"/>
        <dbReference type="Rhea" id="RHEA-COMP:17340"/>
        <dbReference type="ChEBI" id="CHEBI:33019"/>
        <dbReference type="ChEBI" id="CHEBI:61560"/>
        <dbReference type="ChEBI" id="CHEBI:173112"/>
        <dbReference type="EC" id="2.7.7.7"/>
    </reaction>
</comment>
<dbReference type="KEGG" id="more:E1B28_013848"/>
<comment type="subcellular location">
    <subcellularLocation>
        <location evidence="1">Nucleus</location>
    </subcellularLocation>
</comment>
<keyword evidence="1" id="KW-0239">DNA-directed DNA polymerase</keyword>
<keyword evidence="1" id="KW-0479">Metal-binding</keyword>
<comment type="caution">
    <text evidence="3">The sequence shown here is derived from an EMBL/GenBank/DDBJ whole genome shotgun (WGS) entry which is preliminary data.</text>
</comment>
<accession>A0A9P7UJP2</accession>
<sequence>MVLWRSPSDRPDLGGLEDDRCPVEDLPNAEFVVPGVYPNVCLGMTIRNLAVNSVIHSVVVNELKGSGGTTAFDSVSKTINEYTEEGGQRDLTLGGSSVSSHTFSILKNMVKTWITSGVGLARAPLTCTTPASTGLFMPSCAKTFLQLLAELKRLGSQVIYGDLSRILLATTSKPPGTAHTYAIYINLTRIIPTCISTHRAIL</sequence>
<reference evidence="3" key="1">
    <citation type="journal article" date="2021" name="Genome Biol. Evol.">
        <title>The assembled and annotated genome of the fairy-ring fungus Marasmius oreades.</title>
        <authorList>
            <person name="Hiltunen M."/>
            <person name="Ament-Velasquez S.L."/>
            <person name="Johannesson H."/>
        </authorList>
    </citation>
    <scope>NUCLEOTIDE SEQUENCE</scope>
    <source>
        <strain evidence="3">03SP1</strain>
    </source>
</reference>
<evidence type="ECO:0000313" key="3">
    <source>
        <dbReference type="EMBL" id="KAG7085308.1"/>
    </source>
</evidence>
<dbReference type="EC" id="2.7.7.7" evidence="1"/>
<comment type="similarity">
    <text evidence="1">Belongs to the DNA polymerase type-B family.</text>
</comment>
<keyword evidence="1" id="KW-0808">Transferase</keyword>
<dbReference type="PANTHER" id="PTHR10670:SF0">
    <property type="entry name" value="DNA POLYMERASE EPSILON CATALYTIC SUBUNIT A"/>
    <property type="match status" value="1"/>
</dbReference>
<name>A0A9P7UJP2_9AGAR</name>
<keyword evidence="1" id="KW-0408">Iron</keyword>
<organism evidence="3 4">
    <name type="scientific">Marasmius oreades</name>
    <name type="common">fairy-ring Marasmius</name>
    <dbReference type="NCBI Taxonomy" id="181124"/>
    <lineage>
        <taxon>Eukaryota</taxon>
        <taxon>Fungi</taxon>
        <taxon>Dikarya</taxon>
        <taxon>Basidiomycota</taxon>
        <taxon>Agaricomycotina</taxon>
        <taxon>Agaricomycetes</taxon>
        <taxon>Agaricomycetidae</taxon>
        <taxon>Agaricales</taxon>
        <taxon>Marasmiineae</taxon>
        <taxon>Marasmiaceae</taxon>
        <taxon>Marasmius</taxon>
    </lineage>
</organism>
<dbReference type="GO" id="GO:0008310">
    <property type="term" value="F:single-stranded DNA 3'-5' DNA exonuclease activity"/>
    <property type="evidence" value="ECO:0007669"/>
    <property type="project" value="TreeGrafter"/>
</dbReference>
<protein>
    <recommendedName>
        <fullName evidence="1">DNA polymerase epsilon catalytic subunit</fullName>
        <ecNumber evidence="1">2.7.7.7</ecNumber>
    </recommendedName>
</protein>
<keyword evidence="1" id="KW-0004">4Fe-4S</keyword>
<dbReference type="OrthoDB" id="10060449at2759"/>
<dbReference type="InterPro" id="IPR029703">
    <property type="entry name" value="POL2"/>
</dbReference>
<keyword evidence="1" id="KW-0862">Zinc</keyword>
<dbReference type="Pfam" id="PF08490">
    <property type="entry name" value="DUF1744"/>
    <property type="match status" value="2"/>
</dbReference>
<dbReference type="RefSeq" id="XP_043001779.1">
    <property type="nucleotide sequence ID" value="XM_043160653.1"/>
</dbReference>
<dbReference type="SMART" id="SM01159">
    <property type="entry name" value="DUF1744"/>
    <property type="match status" value="1"/>
</dbReference>
<comment type="function">
    <text evidence="1">DNA polymerase II participates in chromosomal DNA replication.</text>
</comment>
<dbReference type="InterPro" id="IPR013697">
    <property type="entry name" value="DNA_pol_e_suA_C"/>
</dbReference>
<proteinExistence type="inferred from homology"/>
<dbReference type="GO" id="GO:0000278">
    <property type="term" value="P:mitotic cell cycle"/>
    <property type="evidence" value="ECO:0007669"/>
    <property type="project" value="TreeGrafter"/>
</dbReference>
<gene>
    <name evidence="3" type="ORF">E1B28_013848</name>
</gene>
<keyword evidence="1" id="KW-0238">DNA-binding</keyword>
<dbReference type="PANTHER" id="PTHR10670">
    <property type="entry name" value="DNA POLYMERASE EPSILON CATALYTIC SUBUNIT A"/>
    <property type="match status" value="1"/>
</dbReference>
<evidence type="ECO:0000259" key="2">
    <source>
        <dbReference type="SMART" id="SM01159"/>
    </source>
</evidence>
<dbReference type="Proteomes" id="UP001049176">
    <property type="component" value="Unassembled WGS sequence"/>
</dbReference>
<dbReference type="GO" id="GO:0006287">
    <property type="term" value="P:base-excision repair, gap-filling"/>
    <property type="evidence" value="ECO:0007669"/>
    <property type="project" value="TreeGrafter"/>
</dbReference>
<dbReference type="GO" id="GO:0008622">
    <property type="term" value="C:epsilon DNA polymerase complex"/>
    <property type="evidence" value="ECO:0007669"/>
    <property type="project" value="InterPro"/>
</dbReference>
<keyword evidence="1" id="KW-0235">DNA replication</keyword>
<feature type="domain" description="DNA polymerase epsilon catalytic subunit A C-terminal" evidence="2">
    <location>
        <begin position="1"/>
        <end position="190"/>
    </location>
</feature>
<keyword evidence="1" id="KW-0539">Nucleus</keyword>
<keyword evidence="1" id="KW-0548">Nucleotidyltransferase</keyword>
<dbReference type="GO" id="GO:0003677">
    <property type="term" value="F:DNA binding"/>
    <property type="evidence" value="ECO:0007669"/>
    <property type="project" value="UniProtKB-KW"/>
</dbReference>
<dbReference type="AlphaFoldDB" id="A0A9P7UJP2"/>
<dbReference type="EMBL" id="MU249552">
    <property type="protein sequence ID" value="KAG7085308.1"/>
    <property type="molecule type" value="Genomic_DNA"/>
</dbReference>
<dbReference type="GO" id="GO:0051539">
    <property type="term" value="F:4 iron, 4 sulfur cluster binding"/>
    <property type="evidence" value="ECO:0007669"/>
    <property type="project" value="UniProtKB-KW"/>
</dbReference>
<dbReference type="GO" id="GO:0045004">
    <property type="term" value="P:DNA replication proofreading"/>
    <property type="evidence" value="ECO:0007669"/>
    <property type="project" value="TreeGrafter"/>
</dbReference>
<dbReference type="GO" id="GO:0006272">
    <property type="term" value="P:leading strand elongation"/>
    <property type="evidence" value="ECO:0007669"/>
    <property type="project" value="TreeGrafter"/>
</dbReference>
<keyword evidence="4" id="KW-1185">Reference proteome</keyword>
<dbReference type="GO" id="GO:0008270">
    <property type="term" value="F:zinc ion binding"/>
    <property type="evidence" value="ECO:0007669"/>
    <property type="project" value="UniProtKB-KW"/>
</dbReference>
<dbReference type="GeneID" id="66082923"/>
<dbReference type="GO" id="GO:0006297">
    <property type="term" value="P:nucleotide-excision repair, DNA gap filling"/>
    <property type="evidence" value="ECO:0007669"/>
    <property type="project" value="TreeGrafter"/>
</dbReference>
<keyword evidence="1" id="KW-0863">Zinc-finger</keyword>
<dbReference type="GO" id="GO:0003887">
    <property type="term" value="F:DNA-directed DNA polymerase activity"/>
    <property type="evidence" value="ECO:0007669"/>
    <property type="project" value="UniProtKB-KW"/>
</dbReference>
<keyword evidence="1" id="KW-0411">Iron-sulfur</keyword>
<evidence type="ECO:0000256" key="1">
    <source>
        <dbReference type="RuleBase" id="RU365029"/>
    </source>
</evidence>